<dbReference type="GO" id="GO:0016740">
    <property type="term" value="F:transferase activity"/>
    <property type="evidence" value="ECO:0007669"/>
    <property type="project" value="UniProtKB-KW"/>
</dbReference>
<feature type="non-terminal residue" evidence="2">
    <location>
        <position position="107"/>
    </location>
</feature>
<proteinExistence type="predicted"/>
<evidence type="ECO:0000256" key="1">
    <source>
        <dbReference type="SAM" id="MobiDB-lite"/>
    </source>
</evidence>
<dbReference type="AlphaFoldDB" id="A0A6J4QNJ5"/>
<name>A0A6J4QNJ5_9PSEU</name>
<feature type="compositionally biased region" description="Basic residues" evidence="1">
    <location>
        <begin position="50"/>
        <end position="64"/>
    </location>
</feature>
<feature type="compositionally biased region" description="Basic residues" evidence="1">
    <location>
        <begin position="1"/>
        <end position="17"/>
    </location>
</feature>
<dbReference type="EMBL" id="CADCUS010000612">
    <property type="protein sequence ID" value="CAA9447205.1"/>
    <property type="molecule type" value="Genomic_DNA"/>
</dbReference>
<evidence type="ECO:0000313" key="2">
    <source>
        <dbReference type="EMBL" id="CAA9447205.1"/>
    </source>
</evidence>
<feature type="compositionally biased region" description="Low complexity" evidence="1">
    <location>
        <begin position="79"/>
        <end position="107"/>
    </location>
</feature>
<gene>
    <name evidence="2" type="ORF">AVDCRST_MAG66-4511</name>
</gene>
<feature type="region of interest" description="Disordered" evidence="1">
    <location>
        <begin position="1"/>
        <end position="107"/>
    </location>
</feature>
<reference evidence="2" key="1">
    <citation type="submission" date="2020-02" db="EMBL/GenBank/DDBJ databases">
        <authorList>
            <person name="Meier V. D."/>
        </authorList>
    </citation>
    <scope>NUCLEOTIDE SEQUENCE</scope>
    <source>
        <strain evidence="2">AVDCRST_MAG66</strain>
    </source>
</reference>
<feature type="non-terminal residue" evidence="2">
    <location>
        <position position="1"/>
    </location>
</feature>
<protein>
    <submittedName>
        <fullName evidence="2">Acetyltransferase</fullName>
    </submittedName>
</protein>
<sequence length="107" mass="11677">DRAAHPPRRRPRGRRPRPGAGRVREGAAGGPPHRGAARRLPLRQDPCALRARRRGRGRGGRRRPLVPELLHLARHPRHLPGGPLRPAAAPRQGARQGAAGHPGRSLR</sequence>
<keyword evidence="2" id="KW-0808">Transferase</keyword>
<organism evidence="2">
    <name type="scientific">uncultured Pseudonocardia sp</name>
    <dbReference type="NCBI Taxonomy" id="211455"/>
    <lineage>
        <taxon>Bacteria</taxon>
        <taxon>Bacillati</taxon>
        <taxon>Actinomycetota</taxon>
        <taxon>Actinomycetes</taxon>
        <taxon>Pseudonocardiales</taxon>
        <taxon>Pseudonocardiaceae</taxon>
        <taxon>Pseudonocardia</taxon>
        <taxon>environmental samples</taxon>
    </lineage>
</organism>
<accession>A0A6J4QNJ5</accession>